<keyword evidence="2" id="KW-1185">Reference proteome</keyword>
<evidence type="ECO:0008006" key="3">
    <source>
        <dbReference type="Google" id="ProtNLM"/>
    </source>
</evidence>
<comment type="caution">
    <text evidence="1">The sequence shown here is derived from an EMBL/GenBank/DDBJ whole genome shotgun (WGS) entry which is preliminary data.</text>
</comment>
<dbReference type="AlphaFoldDB" id="A0A0H0XXC9"/>
<evidence type="ECO:0000313" key="2">
    <source>
        <dbReference type="Proteomes" id="UP000053455"/>
    </source>
</evidence>
<gene>
    <name evidence="1" type="ORF">AAV99_05460</name>
</gene>
<dbReference type="PATRIC" id="fig|874156.12.peg.1133"/>
<accession>A0A0H0XXC9</accession>
<dbReference type="Proteomes" id="UP000053455">
    <property type="component" value="Unassembled WGS sequence"/>
</dbReference>
<dbReference type="STRING" id="874156.GCA_001021555_00183"/>
<name>A0A0H0XXC9_9SPHN</name>
<protein>
    <recommendedName>
        <fullName evidence="3">Transferrin-binding protein B C-lobe/N-lobe beta barrel domain-containing protein</fullName>
    </recommendedName>
</protein>
<dbReference type="EMBL" id="LBHU01000001">
    <property type="protein sequence ID" value="KLI64940.1"/>
    <property type="molecule type" value="Genomic_DNA"/>
</dbReference>
<reference evidence="1 2" key="1">
    <citation type="submission" date="2015-04" db="EMBL/GenBank/DDBJ databases">
        <title>The draft genome sequence of Erythrobacter marinus HWDM-33.</title>
        <authorList>
            <person name="Zhuang L."/>
            <person name="Liu Y."/>
            <person name="Shao Z."/>
        </authorList>
    </citation>
    <scope>NUCLEOTIDE SEQUENCE [LARGE SCALE GENOMIC DNA]</scope>
    <source>
        <strain evidence="1 2">HWDM-33</strain>
    </source>
</reference>
<evidence type="ECO:0000313" key="1">
    <source>
        <dbReference type="EMBL" id="KLI64940.1"/>
    </source>
</evidence>
<sequence>MQDFATACIEYGQALDGVPRLVQAFPYSGGGNIDLDAGTAIWTVTEFGGGVSASFGPGDIVSQAADRVRYDLNTTPLPTRLSIFQSTVAGTPAAYGRRTGYLLPTGNGLQTAFCTLGVPTDPDDIPAATTVTYTDLAMDGFLIQRNPAGGNSITSQIVSGTGTISGNTTNGSIRFSISYVVEDSAGARRTVGPISGDVDIDLSGTDRAGYFGLLNFGGMPEYQITGGFYGPQGRETGFVVAAQLDQDSDGRPEEFLLINGYATR</sequence>
<dbReference type="Gene3D" id="2.40.160.90">
    <property type="match status" value="1"/>
</dbReference>
<proteinExistence type="predicted"/>
<organism evidence="1 2">
    <name type="scientific">Aurantiacibacter marinus</name>
    <dbReference type="NCBI Taxonomy" id="874156"/>
    <lineage>
        <taxon>Bacteria</taxon>
        <taxon>Pseudomonadati</taxon>
        <taxon>Pseudomonadota</taxon>
        <taxon>Alphaproteobacteria</taxon>
        <taxon>Sphingomonadales</taxon>
        <taxon>Erythrobacteraceae</taxon>
        <taxon>Aurantiacibacter</taxon>
    </lineage>
</organism>